<evidence type="ECO:0000313" key="3">
    <source>
        <dbReference type="Proteomes" id="UP000320781"/>
    </source>
</evidence>
<feature type="transmembrane region" description="Helical" evidence="1">
    <location>
        <begin position="67"/>
        <end position="85"/>
    </location>
</feature>
<keyword evidence="1" id="KW-0812">Transmembrane</keyword>
<keyword evidence="1" id="KW-0472">Membrane</keyword>
<gene>
    <name evidence="2" type="ORF">E3J95_04775</name>
</gene>
<evidence type="ECO:0000256" key="1">
    <source>
        <dbReference type="SAM" id="Phobius"/>
    </source>
</evidence>
<dbReference type="PROSITE" id="PS51257">
    <property type="entry name" value="PROKAR_LIPOPROTEIN"/>
    <property type="match status" value="1"/>
</dbReference>
<proteinExistence type="predicted"/>
<sequence length="86" mass="9944">MIGKKEVVLLLIWIAFTFTSCRALTLGTRILTPDPLGVAPYLIWAASMFGLFFLNRKIKAMSWPIEFMLWMGILLVVINLLWLKWT</sequence>
<organism evidence="2 3">
    <name type="scientific">Aerophobetes bacterium</name>
    <dbReference type="NCBI Taxonomy" id="2030807"/>
    <lineage>
        <taxon>Bacteria</taxon>
        <taxon>Candidatus Aerophobota</taxon>
    </lineage>
</organism>
<dbReference type="AlphaFoldDB" id="A0A523QIA2"/>
<reference evidence="2 3" key="1">
    <citation type="submission" date="2019-03" db="EMBL/GenBank/DDBJ databases">
        <title>Metabolic potential of uncultured bacteria and archaea associated with petroleum seepage in deep-sea sediments.</title>
        <authorList>
            <person name="Dong X."/>
            <person name="Hubert C."/>
        </authorList>
    </citation>
    <scope>NUCLEOTIDE SEQUENCE [LARGE SCALE GENOMIC DNA]</scope>
    <source>
        <strain evidence="2">E44_bin92</strain>
    </source>
</reference>
<name>A0A523QIA2_UNCAE</name>
<evidence type="ECO:0000313" key="2">
    <source>
        <dbReference type="EMBL" id="TES85285.1"/>
    </source>
</evidence>
<accession>A0A523QIA2</accession>
<feature type="transmembrane region" description="Helical" evidence="1">
    <location>
        <begin position="39"/>
        <end position="55"/>
    </location>
</feature>
<dbReference type="EMBL" id="SOKU01000235">
    <property type="protein sequence ID" value="TES85285.1"/>
    <property type="molecule type" value="Genomic_DNA"/>
</dbReference>
<protein>
    <submittedName>
        <fullName evidence="2">Uncharacterized protein</fullName>
    </submittedName>
</protein>
<dbReference type="Proteomes" id="UP000320781">
    <property type="component" value="Unassembled WGS sequence"/>
</dbReference>
<keyword evidence="1" id="KW-1133">Transmembrane helix</keyword>
<comment type="caution">
    <text evidence="2">The sequence shown here is derived from an EMBL/GenBank/DDBJ whole genome shotgun (WGS) entry which is preliminary data.</text>
</comment>